<dbReference type="Proteomes" id="UP000202420">
    <property type="component" value="Segment"/>
</dbReference>
<sequence>MGLVGDNLDRGPVVHGVFYVGGGLPEFINREVAPKGAKDNLRWRGHKRIRATGEHFPVVTDVHEVNTRYCYADRVPRVALDALERTELTPYLELLGAVVVCKRIRYGFPLPRVAAVPA</sequence>
<proteinExistence type="predicted"/>
<evidence type="ECO:0000313" key="1">
    <source>
        <dbReference type="EMBL" id="ABT16424.1"/>
    </source>
</evidence>
<dbReference type="EMBL" id="EF101928">
    <property type="protein sequence ID" value="ABT16424.1"/>
    <property type="molecule type" value="Genomic_DNA"/>
</dbReference>
<protein>
    <submittedName>
        <fullName evidence="1">Uncharacterized protein z290R</fullName>
    </submittedName>
</protein>
<name>A7K8Q0_9PHYC</name>
<reference evidence="1 2" key="1">
    <citation type="submission" date="2006-09" db="EMBL/GenBank/DDBJ databases">
        <title>Sequence and annotation of the 288-kb ATCV-1 virus that infects an endosymbiotic Chlorella strain of the heliozoon Acanthocystis turfacea.</title>
        <authorList>
            <person name="Fitzgerald L.A."/>
            <person name="Graves M.V."/>
            <person name="Li X."/>
            <person name="Pfitzner A.J.P."/>
            <person name="Hartigan J."/>
            <person name="Van Etten J.L."/>
        </authorList>
    </citation>
    <scope>NUCLEOTIDE SEQUENCE [LARGE SCALE GENOMIC DNA]</scope>
    <source>
        <strain evidence="1 2">ATCV-1</strain>
    </source>
</reference>
<evidence type="ECO:0000313" key="2">
    <source>
        <dbReference type="Proteomes" id="UP000202420"/>
    </source>
</evidence>
<dbReference type="RefSeq" id="YP_001426771.1">
    <property type="nucleotide sequence ID" value="NC_008724.1"/>
</dbReference>
<gene>
    <name evidence="1" type="primary">z290R</name>
    <name evidence="1" type="ORF">ATCV1_z290R</name>
</gene>
<keyword evidence="2" id="KW-1185">Reference proteome</keyword>
<dbReference type="KEGG" id="vg:5470892"/>
<organism evidence="1 2">
    <name type="scientific">Chlorovirus heliozoae</name>
    <dbReference type="NCBI Taxonomy" id="322019"/>
    <lineage>
        <taxon>Viruses</taxon>
        <taxon>Varidnaviria</taxon>
        <taxon>Bamfordvirae</taxon>
        <taxon>Nucleocytoviricota</taxon>
        <taxon>Megaviricetes</taxon>
        <taxon>Algavirales</taxon>
        <taxon>Phycodnaviridae</taxon>
        <taxon>Chlorovirus</taxon>
    </lineage>
</organism>
<accession>A7K8Q0</accession>
<dbReference type="GeneID" id="5470892"/>